<feature type="transmembrane region" description="Helical" evidence="7">
    <location>
        <begin position="165"/>
        <end position="185"/>
    </location>
</feature>
<dbReference type="GO" id="GO:0022857">
    <property type="term" value="F:transmembrane transporter activity"/>
    <property type="evidence" value="ECO:0007669"/>
    <property type="project" value="InterPro"/>
</dbReference>
<comment type="subcellular location">
    <subcellularLocation>
        <location evidence="1">Cell membrane</location>
        <topology evidence="1">Multi-pass membrane protein</topology>
    </subcellularLocation>
</comment>
<sequence>MRMNQEKYTIVIVALITSICLLGNSMLYVTLPIYWQEVGLSSLWEVGVLLSLNRLVRLPLNPLVGWLYRKINIRTGLLIAVSLAGITTMGYGVFLGFGEWLILRCLWGLAWSLLRVGGFLTVIHLAQDHNRGHYIGIYNGLYQSGNVIGMLIGGFWAGIIGFHNIAFIFGSITLIAVIGVFVFNVKIPAPAIEAISIFKINWSLNPVLKVILSGLLIYMVFEGMITSTLSYVIGHHYGLLLNLLGTSIAATALAGIILGARWAWEPLVATRVGRWSDGAAGRVPPFIIFLILASVSIAVIPIKMPIFLWLGLCLLIMITATSLTTLVDSLASDVAQKESSISISTAYIVGADLGAALGPLISYLILRYEQGVFYTYVGAALALVLTAIWWCPSLKGQSTKAKSSVDDSL</sequence>
<feature type="transmembrane region" description="Helical" evidence="7">
    <location>
        <begin position="77"/>
        <end position="95"/>
    </location>
</feature>
<evidence type="ECO:0000313" key="10">
    <source>
        <dbReference type="Proteomes" id="UP000009234"/>
    </source>
</evidence>
<evidence type="ECO:0000256" key="5">
    <source>
        <dbReference type="ARBA" id="ARBA00022989"/>
    </source>
</evidence>
<keyword evidence="3" id="KW-1003">Cell membrane</keyword>
<evidence type="ECO:0000256" key="7">
    <source>
        <dbReference type="SAM" id="Phobius"/>
    </source>
</evidence>
<dbReference type="EMBL" id="CP002780">
    <property type="protein sequence ID" value="AEG58876.1"/>
    <property type="molecule type" value="Genomic_DNA"/>
</dbReference>
<dbReference type="InterPro" id="IPR036259">
    <property type="entry name" value="MFS_trans_sf"/>
</dbReference>
<dbReference type="InterPro" id="IPR011701">
    <property type="entry name" value="MFS"/>
</dbReference>
<keyword evidence="10" id="KW-1185">Reference proteome</keyword>
<dbReference type="PROSITE" id="PS50850">
    <property type="entry name" value="MFS"/>
    <property type="match status" value="1"/>
</dbReference>
<keyword evidence="6 7" id="KW-0472">Membrane</keyword>
<dbReference type="eggNOG" id="COG2814">
    <property type="taxonomic scope" value="Bacteria"/>
</dbReference>
<protein>
    <submittedName>
        <fullName evidence="9">Major facilitator superfamily MFS_1</fullName>
    </submittedName>
</protein>
<feature type="transmembrane region" description="Helical" evidence="7">
    <location>
        <begin position="137"/>
        <end position="159"/>
    </location>
</feature>
<evidence type="ECO:0000256" key="1">
    <source>
        <dbReference type="ARBA" id="ARBA00004651"/>
    </source>
</evidence>
<dbReference type="HOGENOM" id="CLU_047551_0_0_9"/>
<feature type="transmembrane region" description="Helical" evidence="7">
    <location>
        <begin position="206"/>
        <end position="233"/>
    </location>
</feature>
<dbReference type="SUPFAM" id="SSF103473">
    <property type="entry name" value="MFS general substrate transporter"/>
    <property type="match status" value="1"/>
</dbReference>
<evidence type="ECO:0000256" key="3">
    <source>
        <dbReference type="ARBA" id="ARBA00022475"/>
    </source>
</evidence>
<reference evidence="9 10" key="2">
    <citation type="journal article" date="2012" name="Stand. Genomic Sci.">
        <title>Complete genome sequence of the sulfate-reducing firmicute Desulfotomaculum ruminis type strain (DL(T)).</title>
        <authorList>
            <person name="Spring S."/>
            <person name="Visser M."/>
            <person name="Lu M."/>
            <person name="Copeland A."/>
            <person name="Lapidus A."/>
            <person name="Lucas S."/>
            <person name="Cheng J.F."/>
            <person name="Han C."/>
            <person name="Tapia R."/>
            <person name="Goodwin L.A."/>
            <person name="Pitluck S."/>
            <person name="Ivanova N."/>
            <person name="Land M."/>
            <person name="Hauser L."/>
            <person name="Larimer F."/>
            <person name="Rohde M."/>
            <person name="Goker M."/>
            <person name="Detter J.C."/>
            <person name="Kyrpides N.C."/>
            <person name="Woyke T."/>
            <person name="Schaap P.J."/>
            <person name="Plugge C.M."/>
            <person name="Muyzer G."/>
            <person name="Kuever J."/>
            <person name="Pereira I.A."/>
            <person name="Parshina S.N."/>
            <person name="Bernier-Latmani R."/>
            <person name="Stams A.J."/>
            <person name="Klenk H.P."/>
        </authorList>
    </citation>
    <scope>NUCLEOTIDE SEQUENCE [LARGE SCALE GENOMIC DNA]</scope>
    <source>
        <strain evidence="10">ATCC 23193 / DSM 2154 / NCIB 8452 / DL</strain>
    </source>
</reference>
<dbReference type="Proteomes" id="UP000009234">
    <property type="component" value="Chromosome"/>
</dbReference>
<dbReference type="GO" id="GO:0005886">
    <property type="term" value="C:plasma membrane"/>
    <property type="evidence" value="ECO:0007669"/>
    <property type="project" value="UniProtKB-SubCell"/>
</dbReference>
<accession>F6DSQ7</accession>
<evidence type="ECO:0000256" key="2">
    <source>
        <dbReference type="ARBA" id="ARBA00022448"/>
    </source>
</evidence>
<keyword evidence="2" id="KW-0813">Transport</keyword>
<feature type="transmembrane region" description="Helical" evidence="7">
    <location>
        <begin position="283"/>
        <end position="300"/>
    </location>
</feature>
<dbReference type="PANTHER" id="PTHR43414:SF6">
    <property type="entry name" value="MULTIDRUG RESISTANCE PROTEIN MDTG"/>
    <property type="match status" value="1"/>
</dbReference>
<dbReference type="PANTHER" id="PTHR43414">
    <property type="entry name" value="MULTIDRUG RESISTANCE PROTEIN MDTG"/>
    <property type="match status" value="1"/>
</dbReference>
<feature type="transmembrane region" description="Helical" evidence="7">
    <location>
        <begin position="372"/>
        <end position="392"/>
    </location>
</feature>
<proteinExistence type="predicted"/>
<dbReference type="AlphaFoldDB" id="F6DSQ7"/>
<name>F6DSQ7_DESRL</name>
<organism evidence="9 10">
    <name type="scientific">Desulforamulus ruminis (strain ATCC 23193 / DSM 2154 / NCIMB 8452 / DL)</name>
    <name type="common">Desulfotomaculum ruminis</name>
    <dbReference type="NCBI Taxonomy" id="696281"/>
    <lineage>
        <taxon>Bacteria</taxon>
        <taxon>Bacillati</taxon>
        <taxon>Bacillota</taxon>
        <taxon>Clostridia</taxon>
        <taxon>Eubacteriales</taxon>
        <taxon>Peptococcaceae</taxon>
        <taxon>Desulforamulus</taxon>
    </lineage>
</organism>
<keyword evidence="5 7" id="KW-1133">Transmembrane helix</keyword>
<feature type="transmembrane region" description="Helical" evidence="7">
    <location>
        <begin position="7"/>
        <end position="27"/>
    </location>
</feature>
<gene>
    <name evidence="9" type="ordered locus">Desru_0591</name>
</gene>
<feature type="transmembrane region" description="Helical" evidence="7">
    <location>
        <begin position="306"/>
        <end position="327"/>
    </location>
</feature>
<feature type="transmembrane region" description="Helical" evidence="7">
    <location>
        <begin position="347"/>
        <end position="366"/>
    </location>
</feature>
<dbReference type="KEGG" id="dru:Desru_0591"/>
<dbReference type="Gene3D" id="1.20.1250.20">
    <property type="entry name" value="MFS general substrate transporter like domains"/>
    <property type="match status" value="1"/>
</dbReference>
<dbReference type="RefSeq" id="WP_013840651.1">
    <property type="nucleotide sequence ID" value="NC_015589.1"/>
</dbReference>
<dbReference type="STRING" id="696281.Desru_0591"/>
<evidence type="ECO:0000313" key="9">
    <source>
        <dbReference type="EMBL" id="AEG58876.1"/>
    </source>
</evidence>
<keyword evidence="4 7" id="KW-0812">Transmembrane</keyword>
<evidence type="ECO:0000256" key="4">
    <source>
        <dbReference type="ARBA" id="ARBA00022692"/>
    </source>
</evidence>
<dbReference type="OrthoDB" id="5338069at2"/>
<dbReference type="InterPro" id="IPR020846">
    <property type="entry name" value="MFS_dom"/>
</dbReference>
<feature type="transmembrane region" description="Helical" evidence="7">
    <location>
        <begin position="239"/>
        <end position="262"/>
    </location>
</feature>
<evidence type="ECO:0000259" key="8">
    <source>
        <dbReference type="PROSITE" id="PS50850"/>
    </source>
</evidence>
<feature type="domain" description="Major facilitator superfamily (MFS) profile" evidence="8">
    <location>
        <begin position="9"/>
        <end position="395"/>
    </location>
</feature>
<reference evidence="10" key="1">
    <citation type="submission" date="2011-05" db="EMBL/GenBank/DDBJ databases">
        <title>Complete sequence of Desulfotomaculum ruminis DSM 2154.</title>
        <authorList>
            <person name="Lucas S."/>
            <person name="Copeland A."/>
            <person name="Lapidus A."/>
            <person name="Cheng J.-F."/>
            <person name="Goodwin L."/>
            <person name="Pitluck S."/>
            <person name="Lu M."/>
            <person name="Detter J.C."/>
            <person name="Han C."/>
            <person name="Tapia R."/>
            <person name="Land M."/>
            <person name="Hauser L."/>
            <person name="Kyrpides N."/>
            <person name="Ivanova N."/>
            <person name="Mikhailova N."/>
            <person name="Pagani I."/>
            <person name="Stams A.J.M."/>
            <person name="Plugge C.M."/>
            <person name="Muyzer G."/>
            <person name="Kuever J."/>
            <person name="Parshina S.N."/>
            <person name="Ivanova A.E."/>
            <person name="Nazina T.N."/>
            <person name="Brambilla E."/>
            <person name="Spring S."/>
            <person name="Klenk H.-P."/>
            <person name="Woyke T."/>
        </authorList>
    </citation>
    <scope>NUCLEOTIDE SEQUENCE [LARGE SCALE GENOMIC DNA]</scope>
    <source>
        <strain evidence="10">ATCC 23193 / DSM 2154 / NCIB 8452 / DL</strain>
    </source>
</reference>
<feature type="transmembrane region" description="Helical" evidence="7">
    <location>
        <begin position="101"/>
        <end position="125"/>
    </location>
</feature>
<dbReference type="Pfam" id="PF07690">
    <property type="entry name" value="MFS_1"/>
    <property type="match status" value="1"/>
</dbReference>
<evidence type="ECO:0000256" key="6">
    <source>
        <dbReference type="ARBA" id="ARBA00023136"/>
    </source>
</evidence>